<evidence type="ECO:0000313" key="2">
    <source>
        <dbReference type="EMBL" id="MBM9508415.1"/>
    </source>
</evidence>
<dbReference type="SUPFAM" id="SSF55729">
    <property type="entry name" value="Acyl-CoA N-acyltransferases (Nat)"/>
    <property type="match status" value="1"/>
</dbReference>
<dbReference type="PROSITE" id="PS51186">
    <property type="entry name" value="GNAT"/>
    <property type="match status" value="1"/>
</dbReference>
<keyword evidence="3" id="KW-1185">Reference proteome</keyword>
<evidence type="ECO:0000313" key="3">
    <source>
        <dbReference type="Proteomes" id="UP000749040"/>
    </source>
</evidence>
<dbReference type="CDD" id="cd04301">
    <property type="entry name" value="NAT_SF"/>
    <property type="match status" value="1"/>
</dbReference>
<feature type="domain" description="N-acetyltransferase" evidence="1">
    <location>
        <begin position="3"/>
        <end position="175"/>
    </location>
</feature>
<name>A0ABS2U1M5_9ACTN</name>
<dbReference type="Gene3D" id="3.40.630.30">
    <property type="match status" value="1"/>
</dbReference>
<protein>
    <submittedName>
        <fullName evidence="2">GNAT family N-acetyltransferase</fullName>
    </submittedName>
</protein>
<gene>
    <name evidence="2" type="ORF">ITX44_28445</name>
</gene>
<organism evidence="2 3">
    <name type="scientific">Actinacidiphila acididurans</name>
    <dbReference type="NCBI Taxonomy" id="2784346"/>
    <lineage>
        <taxon>Bacteria</taxon>
        <taxon>Bacillati</taxon>
        <taxon>Actinomycetota</taxon>
        <taxon>Actinomycetes</taxon>
        <taxon>Kitasatosporales</taxon>
        <taxon>Streptomycetaceae</taxon>
        <taxon>Actinacidiphila</taxon>
    </lineage>
</organism>
<dbReference type="Pfam" id="PF00583">
    <property type="entry name" value="Acetyltransf_1"/>
    <property type="match status" value="1"/>
</dbReference>
<sequence length="175" mass="19897">MGYVIRPVAPAEWREIREVRLTALQDPVSAVAFARSYAEESALPDEVWQQRSSGNGAQQFAVIREPDPDATPKGTQPSADWVGMAVVIAERPDRHSVNAVYLRPEVRGSGLAAELFSTLIAWSWERTDRLYLWVHEKNPRAEALYRRIGFERTGRTMAYPKDPAQTEYEMALHRD</sequence>
<dbReference type="InterPro" id="IPR016181">
    <property type="entry name" value="Acyl_CoA_acyltransferase"/>
</dbReference>
<comment type="caution">
    <text evidence="2">The sequence shown here is derived from an EMBL/GenBank/DDBJ whole genome shotgun (WGS) entry which is preliminary data.</text>
</comment>
<proteinExistence type="predicted"/>
<dbReference type="Proteomes" id="UP000749040">
    <property type="component" value="Unassembled WGS sequence"/>
</dbReference>
<dbReference type="InterPro" id="IPR000182">
    <property type="entry name" value="GNAT_dom"/>
</dbReference>
<dbReference type="EMBL" id="JADKYB010000018">
    <property type="protein sequence ID" value="MBM9508415.1"/>
    <property type="molecule type" value="Genomic_DNA"/>
</dbReference>
<reference evidence="2 3" key="1">
    <citation type="submission" date="2021-01" db="EMBL/GenBank/DDBJ databases">
        <title>Streptomyces acididurans sp. nov., isolated from a peat swamp forest soil.</title>
        <authorList>
            <person name="Chantavorakit T."/>
            <person name="Duangmal K."/>
        </authorList>
    </citation>
    <scope>NUCLEOTIDE SEQUENCE [LARGE SCALE GENOMIC DNA]</scope>
    <source>
        <strain evidence="2 3">KK5PA1</strain>
    </source>
</reference>
<evidence type="ECO:0000259" key="1">
    <source>
        <dbReference type="PROSITE" id="PS51186"/>
    </source>
</evidence>
<dbReference type="RefSeq" id="WP_205360407.1">
    <property type="nucleotide sequence ID" value="NZ_JADKYB010000018.1"/>
</dbReference>
<accession>A0ABS2U1M5</accession>